<dbReference type="InterPro" id="IPR030312">
    <property type="entry name" value="IRAK1BP1"/>
</dbReference>
<sequence length="211" mass="23625">MTMELPDECILNSVGNASIVIAPDIIELIVILRYEKPTAEEVRNSVDKWKNYVVTHAKKAGASERSQIVTYENMEKTADGYSFELQINTKMSCYKSAQKLRSHLVEKLDFDKTSILPLEFHHSRELVAKKREEITNYAIHKVKNNAKTTAKQMSVRLGSLRTISDVELTESFMSTGGAGDSNELSQVLQKKSKTKIISAIVKATFTIIPSA</sequence>
<evidence type="ECO:0000256" key="2">
    <source>
        <dbReference type="ARBA" id="ARBA00004496"/>
    </source>
</evidence>
<keyword evidence="4" id="KW-0963">Cytoplasm</keyword>
<dbReference type="GO" id="GO:0043123">
    <property type="term" value="P:positive regulation of canonical NF-kappaB signal transduction"/>
    <property type="evidence" value="ECO:0007669"/>
    <property type="project" value="InterPro"/>
</dbReference>
<keyword evidence="7" id="KW-1185">Reference proteome</keyword>
<dbReference type="GO" id="GO:0005634">
    <property type="term" value="C:nucleus"/>
    <property type="evidence" value="ECO:0007669"/>
    <property type="project" value="UniProtKB-SubCell"/>
</dbReference>
<gene>
    <name evidence="6" type="ORF">GSOID_T00000254001</name>
</gene>
<name>E4WR86_OIKDI</name>
<dbReference type="InParanoid" id="E4WR86"/>
<evidence type="ECO:0000256" key="5">
    <source>
        <dbReference type="ARBA" id="ARBA00023242"/>
    </source>
</evidence>
<organism evidence="6">
    <name type="scientific">Oikopleura dioica</name>
    <name type="common">Tunicate</name>
    <dbReference type="NCBI Taxonomy" id="34765"/>
    <lineage>
        <taxon>Eukaryota</taxon>
        <taxon>Metazoa</taxon>
        <taxon>Chordata</taxon>
        <taxon>Tunicata</taxon>
        <taxon>Appendicularia</taxon>
        <taxon>Copelata</taxon>
        <taxon>Oikopleuridae</taxon>
        <taxon>Oikopleura</taxon>
    </lineage>
</organism>
<dbReference type="FunCoup" id="E4WR86">
    <property type="interactions" value="1"/>
</dbReference>
<dbReference type="Gene3D" id="3.30.70.2970">
    <property type="entry name" value="Protein of unknown function (DUF541), domain 2"/>
    <property type="match status" value="1"/>
</dbReference>
<evidence type="ECO:0000256" key="3">
    <source>
        <dbReference type="ARBA" id="ARBA00005509"/>
    </source>
</evidence>
<keyword evidence="5" id="KW-0539">Nucleus</keyword>
<evidence type="ECO:0000256" key="4">
    <source>
        <dbReference type="ARBA" id="ARBA00022490"/>
    </source>
</evidence>
<dbReference type="InterPro" id="IPR007497">
    <property type="entry name" value="SIMPL/DUF541"/>
</dbReference>
<dbReference type="GO" id="GO:0005737">
    <property type="term" value="C:cytoplasm"/>
    <property type="evidence" value="ECO:0007669"/>
    <property type="project" value="UniProtKB-SubCell"/>
</dbReference>
<dbReference type="GO" id="GO:0006955">
    <property type="term" value="P:immune response"/>
    <property type="evidence" value="ECO:0007669"/>
    <property type="project" value="InterPro"/>
</dbReference>
<comment type="subcellular location">
    <subcellularLocation>
        <location evidence="2">Cytoplasm</location>
    </subcellularLocation>
    <subcellularLocation>
        <location evidence="1">Nucleus</location>
    </subcellularLocation>
</comment>
<dbReference type="PANTHER" id="PTHR18842">
    <property type="entry name" value="INTERLEUKIN-1 RECEPTOR-ASSOCIATED KINASE 1-BINDING PROTEIN 1"/>
    <property type="match status" value="1"/>
</dbReference>
<evidence type="ECO:0000313" key="7">
    <source>
        <dbReference type="Proteomes" id="UP000001307"/>
    </source>
</evidence>
<accession>E4WR86</accession>
<dbReference type="EMBL" id="FN653015">
    <property type="protein sequence ID" value="CBY20267.1"/>
    <property type="molecule type" value="Genomic_DNA"/>
</dbReference>
<comment type="similarity">
    <text evidence="3">Belongs to the IRAK1BP1 family.</text>
</comment>
<dbReference type="Gene3D" id="3.30.110.170">
    <property type="entry name" value="Protein of unknown function (DUF541), domain 1"/>
    <property type="match status" value="1"/>
</dbReference>
<dbReference type="Pfam" id="PF04402">
    <property type="entry name" value="SIMPL"/>
    <property type="match status" value="1"/>
</dbReference>
<reference evidence="6" key="1">
    <citation type="journal article" date="2010" name="Science">
        <title>Plasticity of animal genome architecture unmasked by rapid evolution of a pelagic tunicate.</title>
        <authorList>
            <person name="Denoeud F."/>
            <person name="Henriet S."/>
            <person name="Mungpakdee S."/>
            <person name="Aury J.M."/>
            <person name="Da Silva C."/>
            <person name="Brinkmann H."/>
            <person name="Mikhaleva J."/>
            <person name="Olsen L.C."/>
            <person name="Jubin C."/>
            <person name="Canestro C."/>
            <person name="Bouquet J.M."/>
            <person name="Danks G."/>
            <person name="Poulain J."/>
            <person name="Campsteijn C."/>
            <person name="Adamski M."/>
            <person name="Cross I."/>
            <person name="Yadetie F."/>
            <person name="Muffato M."/>
            <person name="Louis A."/>
            <person name="Butcher S."/>
            <person name="Tsagkogeorga G."/>
            <person name="Konrad A."/>
            <person name="Singh S."/>
            <person name="Jensen M.F."/>
            <person name="Cong E.H."/>
            <person name="Eikeseth-Otteraa H."/>
            <person name="Noel B."/>
            <person name="Anthouard V."/>
            <person name="Porcel B.M."/>
            <person name="Kachouri-Lafond R."/>
            <person name="Nishino A."/>
            <person name="Ugolini M."/>
            <person name="Chourrout P."/>
            <person name="Nishida H."/>
            <person name="Aasland R."/>
            <person name="Huzurbazar S."/>
            <person name="Westhof E."/>
            <person name="Delsuc F."/>
            <person name="Lehrach H."/>
            <person name="Reinhardt R."/>
            <person name="Weissenbach J."/>
            <person name="Roy S.W."/>
            <person name="Artiguenave F."/>
            <person name="Postlethwait J.H."/>
            <person name="Manak J.R."/>
            <person name="Thompson E.M."/>
            <person name="Jaillon O."/>
            <person name="Du Pasquier L."/>
            <person name="Boudinot P."/>
            <person name="Liberles D.A."/>
            <person name="Volff J.N."/>
            <person name="Philippe H."/>
            <person name="Lenhard B."/>
            <person name="Roest Crollius H."/>
            <person name="Wincker P."/>
            <person name="Chourrout D."/>
        </authorList>
    </citation>
    <scope>NUCLEOTIDE SEQUENCE [LARGE SCALE GENOMIC DNA]</scope>
</reference>
<evidence type="ECO:0000256" key="1">
    <source>
        <dbReference type="ARBA" id="ARBA00004123"/>
    </source>
</evidence>
<evidence type="ECO:0000313" key="6">
    <source>
        <dbReference type="EMBL" id="CBY20267.1"/>
    </source>
</evidence>
<dbReference type="PANTHER" id="PTHR18842:SF2">
    <property type="entry name" value="INTERLEUKIN-1 RECEPTOR-ASSOCIATED KINASE 1-BINDING PROTEIN 1"/>
    <property type="match status" value="1"/>
</dbReference>
<proteinExistence type="inferred from homology"/>
<dbReference type="AlphaFoldDB" id="E4WR86"/>
<dbReference type="Proteomes" id="UP000001307">
    <property type="component" value="Unassembled WGS sequence"/>
</dbReference>
<protein>
    <submittedName>
        <fullName evidence="6">Uncharacterized protein</fullName>
    </submittedName>
</protein>